<dbReference type="InterPro" id="IPR007410">
    <property type="entry name" value="LpqE-like"/>
</dbReference>
<reference evidence="3" key="1">
    <citation type="submission" date="2023-07" db="EMBL/GenBank/DDBJ databases">
        <title>Molecular identification of indigenous halophilic bacteria isolated from red sea cost, biodegradation of synthetic dyes and assessment of degraded metabolite toxicity.</title>
        <authorList>
            <person name="Chaieb K."/>
            <person name="Altayb H.N."/>
        </authorList>
    </citation>
    <scope>NUCLEOTIDE SEQUENCE [LARGE SCALE GENOMIC DNA]</scope>
    <source>
        <strain evidence="3">K20</strain>
    </source>
</reference>
<keyword evidence="1" id="KW-0732">Signal</keyword>
<protein>
    <submittedName>
        <fullName evidence="2">Copper chaperone PCu(A)C</fullName>
    </submittedName>
</protein>
<dbReference type="InterPro" id="IPR058248">
    <property type="entry name" value="Lxx211020-like"/>
</dbReference>
<dbReference type="InterPro" id="IPR036182">
    <property type="entry name" value="PCuAC_sf"/>
</dbReference>
<dbReference type="PANTHER" id="PTHR36302">
    <property type="entry name" value="BLR7088 PROTEIN"/>
    <property type="match status" value="1"/>
</dbReference>
<sequence length="147" mass="16331">MRSVLYRLVIMLVMMVAPNVVLAQSIHVEVGQAEIFMPQNGASATGSKMTIYNRTDKPLIITKVVGKLFKHTMLHETVFEGGQRVMRPIAELTVKPHQQLVLTPNTAHIMLMGLIRPLKRGELVPLTLVTNQGPVNAIARVVPMHLH</sequence>
<organism evidence="2 3">
    <name type="scientific">Vibrio tritonius</name>
    <dbReference type="NCBI Taxonomy" id="1435069"/>
    <lineage>
        <taxon>Bacteria</taxon>
        <taxon>Pseudomonadati</taxon>
        <taxon>Pseudomonadota</taxon>
        <taxon>Gammaproteobacteria</taxon>
        <taxon>Vibrionales</taxon>
        <taxon>Vibrionaceae</taxon>
        <taxon>Vibrio</taxon>
    </lineage>
</organism>
<keyword evidence="3" id="KW-1185">Reference proteome</keyword>
<dbReference type="EMBL" id="JAIWIU010000193">
    <property type="protein sequence ID" value="MCA2018731.1"/>
    <property type="molecule type" value="Genomic_DNA"/>
</dbReference>
<dbReference type="Pfam" id="PF04314">
    <property type="entry name" value="PCuAC"/>
    <property type="match status" value="1"/>
</dbReference>
<name>A0ABS7YSW9_9VIBR</name>
<dbReference type="SUPFAM" id="SSF110087">
    <property type="entry name" value="DR1885-like metal-binding protein"/>
    <property type="match status" value="1"/>
</dbReference>
<evidence type="ECO:0000313" key="3">
    <source>
        <dbReference type="Proteomes" id="UP001199044"/>
    </source>
</evidence>
<gene>
    <name evidence="2" type="ORF">LDJ79_21625</name>
</gene>
<evidence type="ECO:0000256" key="1">
    <source>
        <dbReference type="SAM" id="SignalP"/>
    </source>
</evidence>
<feature type="signal peptide" evidence="1">
    <location>
        <begin position="1"/>
        <end position="23"/>
    </location>
</feature>
<accession>A0ABS7YSW9</accession>
<evidence type="ECO:0000313" key="2">
    <source>
        <dbReference type="EMBL" id="MCA2018731.1"/>
    </source>
</evidence>
<dbReference type="PANTHER" id="PTHR36302:SF1">
    <property type="entry name" value="COPPER CHAPERONE PCU(A)C"/>
    <property type="match status" value="1"/>
</dbReference>
<proteinExistence type="predicted"/>
<comment type="caution">
    <text evidence="2">The sequence shown here is derived from an EMBL/GenBank/DDBJ whole genome shotgun (WGS) entry which is preliminary data.</text>
</comment>
<feature type="chain" id="PRO_5045090179" evidence="1">
    <location>
        <begin position="24"/>
        <end position="147"/>
    </location>
</feature>
<dbReference type="Proteomes" id="UP001199044">
    <property type="component" value="Unassembled WGS sequence"/>
</dbReference>
<dbReference type="Gene3D" id="2.60.40.1890">
    <property type="entry name" value="PCu(A)C copper chaperone"/>
    <property type="match status" value="1"/>
</dbReference>
<dbReference type="RefSeq" id="WP_225252051.1">
    <property type="nucleotide sequence ID" value="NZ_JAIWIU010000193.1"/>
</dbReference>